<dbReference type="InterPro" id="IPR000477">
    <property type="entry name" value="RT_dom"/>
</dbReference>
<organism evidence="1 2">
    <name type="scientific">Paramuricea clavata</name>
    <name type="common">Red gorgonian</name>
    <name type="synonym">Violescent sea-whip</name>
    <dbReference type="NCBI Taxonomy" id="317549"/>
    <lineage>
        <taxon>Eukaryota</taxon>
        <taxon>Metazoa</taxon>
        <taxon>Cnidaria</taxon>
        <taxon>Anthozoa</taxon>
        <taxon>Octocorallia</taxon>
        <taxon>Malacalcyonacea</taxon>
        <taxon>Plexauridae</taxon>
        <taxon>Paramuricea</taxon>
    </lineage>
</organism>
<keyword evidence="2" id="KW-1185">Reference proteome</keyword>
<sequence length="636" mass="73069">MTTEIKRLMKKRDKLHAKKDPTYKKLKHLVQKKLRAAYWLYIEDVITPLDSTDTYKASKRFWSFIKHSRSDITGMPPLKHNGLMVTSAVDKAKLLNDTFYSTFTSAPGNSCLPHHTCSPYPDMPDIHISVEGITRLLQNLKPHKAAGPDGIRPRVLKELAPSIAPILQLIFTTSLYNHAIPDDWKLALITPVYKKGEKDSPKNYRPISLTCVCSKLMEHIITSNMTTHFELQNVLYQLQHGFRRGRSCETQLLELTTTLQANLNARAQTDLVIMDFSKAFDKVCNNKLLAKLDFYGVRSDILHWISCFLDSRQQCVVVDGEQSPYLPVLSGVPQGSVIGPILFLVYINDLPEYVQSNVHLFADDTIMYLAIHSEDQCAQLQSDLDNLQSWENDWLMEFNSDKCEVLRVTRKKSVIHHDYTLHGKVLRSVTSARYLGVQLSHDLKWNSHISNVTAKANRTLGFLKRNLRVKICELKQKAYVSLVRPQLEYCCSVWDPRRGVENNGSYRVEMIQRRAARWTLARFHPLASVTEMLNELGWRSLEERRIDARLVLMYKIVQGLVPVSCSNLLRPALRRSRNTHEHSFLPIVCNTSSHYLSFFPRTINQWNSIPSNIFSNCDTTDTFRQRISQLSHSSNV</sequence>
<dbReference type="SUPFAM" id="SSF56672">
    <property type="entry name" value="DNA/RNA polymerases"/>
    <property type="match status" value="1"/>
</dbReference>
<reference evidence="1" key="1">
    <citation type="submission" date="2020-04" db="EMBL/GenBank/DDBJ databases">
        <authorList>
            <person name="Alioto T."/>
            <person name="Alioto T."/>
            <person name="Gomez Garrido J."/>
        </authorList>
    </citation>
    <scope>NUCLEOTIDE SEQUENCE</scope>
    <source>
        <strain evidence="1">A484AB</strain>
    </source>
</reference>
<name>A0A7D9E261_PARCT</name>
<dbReference type="OrthoDB" id="5960947at2759"/>
<dbReference type="PANTHER" id="PTHR33332">
    <property type="entry name" value="REVERSE TRANSCRIPTASE DOMAIN-CONTAINING PROTEIN"/>
    <property type="match status" value="1"/>
</dbReference>
<dbReference type="Proteomes" id="UP001152795">
    <property type="component" value="Unassembled WGS sequence"/>
</dbReference>
<dbReference type="InterPro" id="IPR043502">
    <property type="entry name" value="DNA/RNA_pol_sf"/>
</dbReference>
<dbReference type="EMBL" id="CACRXK020003331">
    <property type="protein sequence ID" value="CAB3998352.1"/>
    <property type="molecule type" value="Genomic_DNA"/>
</dbReference>
<evidence type="ECO:0000313" key="2">
    <source>
        <dbReference type="Proteomes" id="UP001152795"/>
    </source>
</evidence>
<accession>A0A7D9E261</accession>
<dbReference type="AlphaFoldDB" id="A0A7D9E261"/>
<dbReference type="CDD" id="cd01650">
    <property type="entry name" value="RT_nLTR_like"/>
    <property type="match status" value="1"/>
</dbReference>
<dbReference type="Pfam" id="PF00078">
    <property type="entry name" value="RVT_1"/>
    <property type="match status" value="1"/>
</dbReference>
<dbReference type="PROSITE" id="PS50878">
    <property type="entry name" value="RT_POL"/>
    <property type="match status" value="1"/>
</dbReference>
<proteinExistence type="predicted"/>
<evidence type="ECO:0000313" key="1">
    <source>
        <dbReference type="EMBL" id="CAB3998352.1"/>
    </source>
</evidence>
<protein>
    <submittedName>
        <fullName evidence="1">Uncharacterized protein</fullName>
    </submittedName>
</protein>
<comment type="caution">
    <text evidence="1">The sequence shown here is derived from an EMBL/GenBank/DDBJ whole genome shotgun (WGS) entry which is preliminary data.</text>
</comment>
<gene>
    <name evidence="1" type="ORF">PACLA_8A052560</name>
</gene>